<keyword evidence="5" id="KW-1185">Reference proteome</keyword>
<dbReference type="AlphaFoldDB" id="A0AAV5MJW6"/>
<name>A0AAV5MJW6_9ROSI</name>
<dbReference type="InterPro" id="IPR036318">
    <property type="entry name" value="FAD-bd_PCMH-like_sf"/>
</dbReference>
<accession>A0AAV5MJW6</accession>
<gene>
    <name evidence="4" type="ORF">SLEP1_g55909</name>
</gene>
<reference evidence="4 5" key="1">
    <citation type="journal article" date="2021" name="Commun. Biol.">
        <title>The genome of Shorea leprosula (Dipterocarpaceae) highlights the ecological relevance of drought in aseasonal tropical rainforests.</title>
        <authorList>
            <person name="Ng K.K.S."/>
            <person name="Kobayashi M.J."/>
            <person name="Fawcett J.A."/>
            <person name="Hatakeyama M."/>
            <person name="Paape T."/>
            <person name="Ng C.H."/>
            <person name="Ang C.C."/>
            <person name="Tnah L.H."/>
            <person name="Lee C.T."/>
            <person name="Nishiyama T."/>
            <person name="Sese J."/>
            <person name="O'Brien M.J."/>
            <person name="Copetti D."/>
            <person name="Mohd Noor M.I."/>
            <person name="Ong R.C."/>
            <person name="Putra M."/>
            <person name="Sireger I.Z."/>
            <person name="Indrioko S."/>
            <person name="Kosugi Y."/>
            <person name="Izuno A."/>
            <person name="Isagi Y."/>
            <person name="Lee S.L."/>
            <person name="Shimizu K.K."/>
        </authorList>
    </citation>
    <scope>NUCLEOTIDE SEQUENCE [LARGE SCALE GENOMIC DNA]</scope>
    <source>
        <strain evidence="4">214</strain>
    </source>
</reference>
<dbReference type="PANTHER" id="PTHR22777">
    <property type="entry name" value="HEMOLYSIN-RELATED"/>
    <property type="match status" value="1"/>
</dbReference>
<feature type="domain" description="Transporter-associated" evidence="3">
    <location>
        <begin position="38"/>
        <end position="104"/>
    </location>
</feature>
<organism evidence="4 5">
    <name type="scientific">Rubroshorea leprosula</name>
    <dbReference type="NCBI Taxonomy" id="152421"/>
    <lineage>
        <taxon>Eukaryota</taxon>
        <taxon>Viridiplantae</taxon>
        <taxon>Streptophyta</taxon>
        <taxon>Embryophyta</taxon>
        <taxon>Tracheophyta</taxon>
        <taxon>Spermatophyta</taxon>
        <taxon>Magnoliopsida</taxon>
        <taxon>eudicotyledons</taxon>
        <taxon>Gunneridae</taxon>
        <taxon>Pentapetalae</taxon>
        <taxon>rosids</taxon>
        <taxon>malvids</taxon>
        <taxon>Malvales</taxon>
        <taxon>Dipterocarpaceae</taxon>
        <taxon>Rubroshorea</taxon>
    </lineage>
</organism>
<dbReference type="GO" id="GO:0050660">
    <property type="term" value="F:flavin adenine dinucleotide binding"/>
    <property type="evidence" value="ECO:0007669"/>
    <property type="project" value="InterPro"/>
</dbReference>
<dbReference type="Pfam" id="PF03471">
    <property type="entry name" value="CorC_HlyC"/>
    <property type="match status" value="1"/>
</dbReference>
<dbReference type="InterPro" id="IPR005170">
    <property type="entry name" value="Transptr-assoc_dom"/>
</dbReference>
<dbReference type="PANTHER" id="PTHR22777:SF17">
    <property type="entry name" value="UPF0053 PROTEIN SLL0260"/>
    <property type="match status" value="1"/>
</dbReference>
<protein>
    <recommendedName>
        <fullName evidence="3">Transporter-associated domain-containing protein</fullName>
    </recommendedName>
</protein>
<proteinExistence type="predicted"/>
<sequence length="149" mass="17031">MEQIVTLEDVVEEIVGEILDENDSKEVIQKKTGYIVMRAEGVYDVHAHASIYLPSEDLNIKMPEEHQYETVSGFVCEVFGYIPRADESIKILATNTRKVSAVRFEQINNGKAMSEAKDGTRLIPKFMKRRGNSDKLDNITYDENAFQKR</sequence>
<evidence type="ECO:0000313" key="5">
    <source>
        <dbReference type="Proteomes" id="UP001054252"/>
    </source>
</evidence>
<keyword evidence="1" id="KW-0677">Repeat</keyword>
<dbReference type="InterPro" id="IPR016169">
    <property type="entry name" value="FAD-bd_PCMH_sub2"/>
</dbReference>
<evidence type="ECO:0000256" key="2">
    <source>
        <dbReference type="ARBA" id="ARBA00023122"/>
    </source>
</evidence>
<evidence type="ECO:0000259" key="3">
    <source>
        <dbReference type="Pfam" id="PF03471"/>
    </source>
</evidence>
<dbReference type="SUPFAM" id="SSF56176">
    <property type="entry name" value="FAD-binding/transporter-associated domain-like"/>
    <property type="match status" value="1"/>
</dbReference>
<dbReference type="EMBL" id="BPVZ01000287">
    <property type="protein sequence ID" value="GKV49143.1"/>
    <property type="molecule type" value="Genomic_DNA"/>
</dbReference>
<dbReference type="Gene3D" id="3.90.1280.20">
    <property type="match status" value="1"/>
</dbReference>
<keyword evidence="2" id="KW-0129">CBS domain</keyword>
<evidence type="ECO:0000256" key="1">
    <source>
        <dbReference type="ARBA" id="ARBA00022737"/>
    </source>
</evidence>
<dbReference type="Proteomes" id="UP001054252">
    <property type="component" value="Unassembled WGS sequence"/>
</dbReference>
<dbReference type="Gene3D" id="3.30.465.10">
    <property type="match status" value="1"/>
</dbReference>
<evidence type="ECO:0000313" key="4">
    <source>
        <dbReference type="EMBL" id="GKV49143.1"/>
    </source>
</evidence>
<comment type="caution">
    <text evidence="4">The sequence shown here is derived from an EMBL/GenBank/DDBJ whole genome shotgun (WGS) entry which is preliminary data.</text>
</comment>